<feature type="compositionally biased region" description="Polar residues" evidence="1">
    <location>
        <begin position="20"/>
        <end position="31"/>
    </location>
</feature>
<accession>A0A4Z1KSU0</accession>
<feature type="compositionally biased region" description="Low complexity" evidence="1">
    <location>
        <begin position="234"/>
        <end position="248"/>
    </location>
</feature>
<feature type="compositionally biased region" description="Acidic residues" evidence="1">
    <location>
        <begin position="484"/>
        <end position="493"/>
    </location>
</feature>
<feature type="compositionally biased region" description="Low complexity" evidence="1">
    <location>
        <begin position="7"/>
        <end position="19"/>
    </location>
</feature>
<feature type="compositionally biased region" description="Acidic residues" evidence="1">
    <location>
        <begin position="622"/>
        <end position="632"/>
    </location>
</feature>
<feature type="region of interest" description="Disordered" evidence="1">
    <location>
        <begin position="287"/>
        <end position="327"/>
    </location>
</feature>
<feature type="region of interest" description="Disordered" evidence="1">
    <location>
        <begin position="400"/>
        <end position="554"/>
    </location>
</feature>
<dbReference type="AlphaFoldDB" id="A0A4Z1KSU0"/>
<keyword evidence="3" id="KW-1185">Reference proteome</keyword>
<protein>
    <submittedName>
        <fullName evidence="2">Uncharacterized protein</fullName>
    </submittedName>
</protein>
<gene>
    <name evidence="2" type="ORF">BPOR_0312g00110</name>
</gene>
<organism evidence="2 3">
    <name type="scientific">Botrytis porri</name>
    <dbReference type="NCBI Taxonomy" id="87229"/>
    <lineage>
        <taxon>Eukaryota</taxon>
        <taxon>Fungi</taxon>
        <taxon>Dikarya</taxon>
        <taxon>Ascomycota</taxon>
        <taxon>Pezizomycotina</taxon>
        <taxon>Leotiomycetes</taxon>
        <taxon>Helotiales</taxon>
        <taxon>Sclerotiniaceae</taxon>
        <taxon>Botrytis</taxon>
    </lineage>
</organism>
<proteinExistence type="predicted"/>
<dbReference type="Proteomes" id="UP000297280">
    <property type="component" value="Unassembled WGS sequence"/>
</dbReference>
<evidence type="ECO:0000256" key="1">
    <source>
        <dbReference type="SAM" id="MobiDB-lite"/>
    </source>
</evidence>
<feature type="compositionally biased region" description="Polar residues" evidence="1">
    <location>
        <begin position="400"/>
        <end position="415"/>
    </location>
</feature>
<feature type="compositionally biased region" description="Basic and acidic residues" evidence="1">
    <location>
        <begin position="216"/>
        <end position="227"/>
    </location>
</feature>
<feature type="compositionally biased region" description="Low complexity" evidence="1">
    <location>
        <begin position="303"/>
        <end position="322"/>
    </location>
</feature>
<sequence>MNNPDILSSSLSTMTPSTSHNPSTVQVSPSYGHSMHLMPPPEKSAERKMGIFRADSGIAIKPDPKVAIPDTDQLNSSSSALPREDLINITPTDTPGATPTFNKNITNLISKLDQLNIHLRAILTPVPDTPIVDLDDSTSISEFSTGVKAPRTSADEQEEDPSDAFTDTYATTVANDISSTIAKIDEVLAQISAICQFTSNRPVSLEDLRLKDPVIAESNKERGKGNGKEQTPIKPTVSSKLPPSSKSTKPMKRPAIKFRWVNNLFPAPKMLFRRKFVSIRQRRRMRRMKERKEKEEEKEEEIPITPTKPIQPTKPLLSSNLPPSSPFTERLTRRARIRQWISTLPPPQEAKPYEGYRALALSLFLPRKIRVMNEESRDEVPVTQTSNVLDPHFWTMRDANTSGYGLSSESPQNPSFAPPKDKHLTQPPPPKEQEKQEAEPILAGPYSEPSMTRPLISKPWLCRPSKMNPSRSSKSAGVAKEGEGGEGEGEGEKEEAKPILAGPYSEPSMTRPLTSKPWLCRPSKMNPSKKSKSSKVAKEGEKEEKEKEGEAAKTPRLLVMRMHQIANQIAEQILKLIANCIVNKTNTNTKPEIEIEIKIEKSDSDTDTDTDTYSKIKQTKSEEEEEEEEEEN</sequence>
<feature type="region of interest" description="Disordered" evidence="1">
    <location>
        <begin position="143"/>
        <end position="162"/>
    </location>
</feature>
<feature type="region of interest" description="Disordered" evidence="1">
    <location>
        <begin position="595"/>
        <end position="632"/>
    </location>
</feature>
<dbReference type="EMBL" id="PQXO01000311">
    <property type="protein sequence ID" value="TGO86345.1"/>
    <property type="molecule type" value="Genomic_DNA"/>
</dbReference>
<reference evidence="2 3" key="1">
    <citation type="submission" date="2017-12" db="EMBL/GenBank/DDBJ databases">
        <title>Comparative genomics of Botrytis spp.</title>
        <authorList>
            <person name="Valero-Jimenez C.A."/>
            <person name="Tapia P."/>
            <person name="Veloso J."/>
            <person name="Silva-Moreno E."/>
            <person name="Staats M."/>
            <person name="Valdes J.H."/>
            <person name="Van Kan J.A.L."/>
        </authorList>
    </citation>
    <scope>NUCLEOTIDE SEQUENCE [LARGE SCALE GENOMIC DNA]</scope>
    <source>
        <strain evidence="2 3">MUCL3349</strain>
    </source>
</reference>
<feature type="region of interest" description="Disordered" evidence="1">
    <location>
        <begin position="1"/>
        <end position="36"/>
    </location>
</feature>
<feature type="compositionally biased region" description="Basic and acidic residues" evidence="1">
    <location>
        <begin position="595"/>
        <end position="604"/>
    </location>
</feature>
<name>A0A4Z1KSU0_9HELO</name>
<feature type="region of interest" description="Disordered" evidence="1">
    <location>
        <begin position="216"/>
        <end position="251"/>
    </location>
</feature>
<evidence type="ECO:0000313" key="3">
    <source>
        <dbReference type="Proteomes" id="UP000297280"/>
    </source>
</evidence>
<comment type="caution">
    <text evidence="2">The sequence shown here is derived from an EMBL/GenBank/DDBJ whole genome shotgun (WGS) entry which is preliminary data.</text>
</comment>
<feature type="compositionally biased region" description="Basic and acidic residues" evidence="1">
    <location>
        <begin position="536"/>
        <end position="553"/>
    </location>
</feature>
<evidence type="ECO:0000313" key="2">
    <source>
        <dbReference type="EMBL" id="TGO86345.1"/>
    </source>
</evidence>